<dbReference type="Gene3D" id="3.40.50.300">
    <property type="entry name" value="P-loop containing nucleotide triphosphate hydrolases"/>
    <property type="match status" value="3"/>
</dbReference>
<dbReference type="SUPFAM" id="SSF52540">
    <property type="entry name" value="P-loop containing nucleoside triphosphate hydrolases"/>
    <property type="match status" value="1"/>
</dbReference>
<proteinExistence type="inferred from homology"/>
<evidence type="ECO:0000256" key="3">
    <source>
        <dbReference type="ARBA" id="ARBA00022737"/>
    </source>
</evidence>
<accession>A0A1C7NKC6</accession>
<dbReference type="GO" id="GO:0008270">
    <property type="term" value="F:zinc ion binding"/>
    <property type="evidence" value="ECO:0007669"/>
    <property type="project" value="UniProtKB-KW"/>
</dbReference>
<dbReference type="InterPro" id="IPR000967">
    <property type="entry name" value="Znf_NFX1"/>
</dbReference>
<dbReference type="Pfam" id="PF13087">
    <property type="entry name" value="AAA_12"/>
    <property type="match status" value="1"/>
</dbReference>
<dbReference type="Pfam" id="PF25396">
    <property type="entry name" value="ZNFX1"/>
    <property type="match status" value="1"/>
</dbReference>
<evidence type="ECO:0000313" key="13">
    <source>
        <dbReference type="EMBL" id="OBZ89249.1"/>
    </source>
</evidence>
<dbReference type="EMBL" id="LUGH01000105">
    <property type="protein sequence ID" value="OBZ89249.1"/>
    <property type="molecule type" value="Genomic_DNA"/>
</dbReference>
<evidence type="ECO:0000256" key="9">
    <source>
        <dbReference type="ARBA" id="ARBA00022840"/>
    </source>
</evidence>
<dbReference type="GO" id="GO:0031380">
    <property type="term" value="C:nuclear RNA-directed RNA polymerase complex"/>
    <property type="evidence" value="ECO:0007669"/>
    <property type="project" value="TreeGrafter"/>
</dbReference>
<evidence type="ECO:0000259" key="12">
    <source>
        <dbReference type="SMART" id="SM00438"/>
    </source>
</evidence>
<evidence type="ECO:0000256" key="8">
    <source>
        <dbReference type="ARBA" id="ARBA00022833"/>
    </source>
</evidence>
<dbReference type="STRING" id="101091.A0A1C7NKC6"/>
<comment type="caution">
    <text evidence="13">The sequence shown here is derived from an EMBL/GenBank/DDBJ whole genome shotgun (WGS) entry which is preliminary data.</text>
</comment>
<keyword evidence="10" id="KW-0175">Coiled coil</keyword>
<evidence type="ECO:0000256" key="11">
    <source>
        <dbReference type="SAM" id="MobiDB-lite"/>
    </source>
</evidence>
<evidence type="ECO:0000313" key="14">
    <source>
        <dbReference type="Proteomes" id="UP000093000"/>
    </source>
</evidence>
<dbReference type="InterPro" id="IPR027417">
    <property type="entry name" value="P-loop_NTPase"/>
</dbReference>
<keyword evidence="7" id="KW-0347">Helicase</keyword>
<evidence type="ECO:0000256" key="5">
    <source>
        <dbReference type="ARBA" id="ARBA00022771"/>
    </source>
</evidence>
<comment type="similarity">
    <text evidence="1">Belongs to the DNA2/NAM7 helicase family.</text>
</comment>
<keyword evidence="4" id="KW-0547">Nucleotide-binding</keyword>
<dbReference type="InterPro" id="IPR057373">
    <property type="entry name" value="ZNFX1"/>
</dbReference>
<dbReference type="AlphaFoldDB" id="A0A1C7NKC6"/>
<protein>
    <submittedName>
        <fullName evidence="13">NFX1-type zinc finger-containing protein 1</fullName>
    </submittedName>
</protein>
<dbReference type="Pfam" id="PF13086">
    <property type="entry name" value="AAA_11"/>
    <property type="match status" value="2"/>
</dbReference>
<dbReference type="Proteomes" id="UP000093000">
    <property type="component" value="Unassembled WGS sequence"/>
</dbReference>
<evidence type="ECO:0000256" key="1">
    <source>
        <dbReference type="ARBA" id="ARBA00007913"/>
    </source>
</evidence>
<feature type="region of interest" description="Disordered" evidence="11">
    <location>
        <begin position="577"/>
        <end position="596"/>
    </location>
</feature>
<evidence type="ECO:0000256" key="6">
    <source>
        <dbReference type="ARBA" id="ARBA00022801"/>
    </source>
</evidence>
<feature type="domain" description="NF-X1-type" evidence="12">
    <location>
        <begin position="1186"/>
        <end position="1206"/>
    </location>
</feature>
<dbReference type="CDD" id="cd06008">
    <property type="entry name" value="NF-X1-zinc-finger"/>
    <property type="match status" value="1"/>
</dbReference>
<dbReference type="PANTHER" id="PTHR10887">
    <property type="entry name" value="DNA2/NAM7 HELICASE FAMILY"/>
    <property type="match status" value="1"/>
</dbReference>
<evidence type="ECO:0000256" key="2">
    <source>
        <dbReference type="ARBA" id="ARBA00022723"/>
    </source>
</evidence>
<reference evidence="13 14" key="1">
    <citation type="submission" date="2016-03" db="EMBL/GenBank/DDBJ databases">
        <title>Choanephora cucurbitarum.</title>
        <authorList>
            <person name="Min B."/>
            <person name="Park H."/>
            <person name="Park J.-H."/>
            <person name="Shin H.-D."/>
            <person name="Choi I.-G."/>
        </authorList>
    </citation>
    <scope>NUCLEOTIDE SEQUENCE [LARGE SCALE GENOMIC DNA]</scope>
    <source>
        <strain evidence="13 14">KUS-F28377</strain>
    </source>
</reference>
<dbReference type="InterPro" id="IPR047187">
    <property type="entry name" value="SF1_C_Upf1"/>
</dbReference>
<keyword evidence="5" id="KW-0863">Zinc-finger</keyword>
<dbReference type="InParanoid" id="A0A1C7NKC6"/>
<dbReference type="GO" id="GO:0016787">
    <property type="term" value="F:hydrolase activity"/>
    <property type="evidence" value="ECO:0007669"/>
    <property type="project" value="UniProtKB-KW"/>
</dbReference>
<feature type="region of interest" description="Disordered" evidence="11">
    <location>
        <begin position="38"/>
        <end position="58"/>
    </location>
</feature>
<dbReference type="InterPro" id="IPR041677">
    <property type="entry name" value="DNA2/NAM7_AAA_11"/>
</dbReference>
<dbReference type="GO" id="GO:0004386">
    <property type="term" value="F:helicase activity"/>
    <property type="evidence" value="ECO:0007669"/>
    <property type="project" value="UniProtKB-KW"/>
</dbReference>
<evidence type="ECO:0000256" key="4">
    <source>
        <dbReference type="ARBA" id="ARBA00022741"/>
    </source>
</evidence>
<dbReference type="CDD" id="cd18808">
    <property type="entry name" value="SF1_C_Upf1"/>
    <property type="match status" value="1"/>
</dbReference>
<feature type="domain" description="NF-X1-type" evidence="12">
    <location>
        <begin position="1214"/>
        <end position="1231"/>
    </location>
</feature>
<dbReference type="OrthoDB" id="409395at2759"/>
<organism evidence="13 14">
    <name type="scientific">Choanephora cucurbitarum</name>
    <dbReference type="NCBI Taxonomy" id="101091"/>
    <lineage>
        <taxon>Eukaryota</taxon>
        <taxon>Fungi</taxon>
        <taxon>Fungi incertae sedis</taxon>
        <taxon>Mucoromycota</taxon>
        <taxon>Mucoromycotina</taxon>
        <taxon>Mucoromycetes</taxon>
        <taxon>Mucorales</taxon>
        <taxon>Mucorineae</taxon>
        <taxon>Choanephoraceae</taxon>
        <taxon>Choanephoroideae</taxon>
        <taxon>Choanephora</taxon>
    </lineage>
</organism>
<dbReference type="GO" id="GO:0031048">
    <property type="term" value="P:regulatory ncRNA-mediated heterochromatin formation"/>
    <property type="evidence" value="ECO:0007669"/>
    <property type="project" value="TreeGrafter"/>
</dbReference>
<dbReference type="SMART" id="SM00438">
    <property type="entry name" value="ZnF_NFX"/>
    <property type="match status" value="2"/>
</dbReference>
<dbReference type="FunCoup" id="A0A1C7NKC6">
    <property type="interactions" value="3"/>
</dbReference>
<dbReference type="FunFam" id="3.40.50.300:FF:000326">
    <property type="entry name" value="P-loop containing nucleoside triphosphate hydrolase"/>
    <property type="match status" value="1"/>
</dbReference>
<dbReference type="PANTHER" id="PTHR10887:SF341">
    <property type="entry name" value="NFX1-TYPE ZINC FINGER-CONTAINING PROTEIN 1"/>
    <property type="match status" value="1"/>
</dbReference>
<name>A0A1C7NKC6_9FUNG</name>
<sequence length="1272" mass="146008">MSRKGGSRQHWNNIDWDAAFSTGPAVVNATLNSITNEFEVSRPPPSTRSRFDFSSNQPSTSWINSAQAGWNTNATEGSPVWSNKDVQQEDEHHNKFSTKDFTAETTTFRLNFDIDETPTFSKVTDYSSFRKQNVVPDFDDVIINPELKDPEEWANVTHRDPFPEVPVNRIKQPYDSVEQYLYTHFELMRQDFLIPLQNAVKSYKEVYHATKDADDVGVAMENSSSYQKPYRLYEHVGLNAIVFGIKQPLYRISFRLPYYVRVNWAQSKRLMPGTLVLLSRDHFEKDLKIATIVERGEEPLRGPGRFEYLLDLYLERDNEDQPLGFGDPSLSTEDTYVMLEATDGYFEAYRHVLNVLQKTSNDGLPFSQYLVELSNNVLVPHYAARKRYYDINVRNNGRGKDQWAIDIFNEWPRYPIGMDDTQTDALRTILSHNLSIVQGPPGTGKTYVGTYAMRILLNNFGGGTGPIVCICQTNHALDQFLEHIYGHSDKIVRVGGRSKSDILKENTLYELKKAHERPRGIGRLYRARDKVSQEIKSLIVEMYEQPCVTIEYIESIKGLRDRQIGSLRYILTKEKNRKNTPNTTSSAANRDDSDDDWEISSVQPVAAPKPPPVPTNKNQRERFSRNPKASPKTNARNDWAGGNPNHIVEIKEKEPNPVEIWLQEAIEYIDNSGVNTSLAEEMKQNFLDQDKGLVIEEDTEERDLIEEEEFLDVQQAFRGEELDTRNKSPYIQIGRAYQKQTETAPGENPGRKIINYNKSKPATTFNTQAFSFFDDNKSNDINDEEEEHTKYSLERWRREDDVSMWPLPVRLKAHKEWADRRRNELQSKLNACMRQYQEISDEIRRLTAAYEAKICRANYVVGMTSTAAAKYHDLLQEIRPKIMVVEEAAEMLESHIITALTDSLEHLILIGDHQQLRPSTAVHELSENHALGVSLFERLVMNQFPFTRLSHQRRMRPEIRALINPIYKDPPLNDHPDVYKYPPIRGMEQSMFFLAHNQDETHMNESASKINEHEAVMAAKLSVYLMLQGYKAEEITIITMYSGQKTMIKRALREERRAHVDPEPILVSSVDGYQGEENKIIILSLVRSNANGQIGFLKVANRVCVSLSRAQHGLYILGNARLLCERSDLWNEIVGNIEDNEEQMIGTKITLKCEKHQTRTEVQWPVDFVEVEGGGCNQICGETLPCGHKCTLKCHSYDHEDYRCKLKCEKVLPCKHVCIRRCCEDCKPCIAPISVRLPCGDMIDAECHVIRNMALNPKGKTCPQCNAPLDNR</sequence>
<dbReference type="GO" id="GO:0005524">
    <property type="term" value="F:ATP binding"/>
    <property type="evidence" value="ECO:0007669"/>
    <property type="project" value="UniProtKB-KW"/>
</dbReference>
<feature type="coiled-coil region" evidence="10">
    <location>
        <begin position="822"/>
        <end position="849"/>
    </location>
</feature>
<dbReference type="InterPro" id="IPR041679">
    <property type="entry name" value="DNA2/NAM7-like_C"/>
</dbReference>
<feature type="region of interest" description="Disordered" evidence="11">
    <location>
        <begin position="602"/>
        <end position="643"/>
    </location>
</feature>
<gene>
    <name evidence="13" type="primary">Znfx1_0</name>
    <name evidence="13" type="ORF">A0J61_02694</name>
</gene>
<dbReference type="GO" id="GO:0005694">
    <property type="term" value="C:chromosome"/>
    <property type="evidence" value="ECO:0007669"/>
    <property type="project" value="UniProtKB-ARBA"/>
</dbReference>
<evidence type="ECO:0000256" key="10">
    <source>
        <dbReference type="SAM" id="Coils"/>
    </source>
</evidence>
<feature type="compositionally biased region" description="Polar residues" evidence="11">
    <location>
        <begin position="579"/>
        <end position="588"/>
    </location>
</feature>
<keyword evidence="14" id="KW-1185">Reference proteome</keyword>
<keyword evidence="2" id="KW-0479">Metal-binding</keyword>
<evidence type="ECO:0000256" key="7">
    <source>
        <dbReference type="ARBA" id="ARBA00022806"/>
    </source>
</evidence>
<keyword evidence="3" id="KW-0677">Repeat</keyword>
<keyword evidence="9" id="KW-0067">ATP-binding</keyword>
<keyword evidence="6" id="KW-0378">Hydrolase</keyword>
<keyword evidence="8" id="KW-0862">Zinc</keyword>
<dbReference type="InterPro" id="IPR045055">
    <property type="entry name" value="DNA2/NAM7-like"/>
</dbReference>